<feature type="domain" description="Aerobactin siderophore biosynthesis IucA/IucC-like C-terminal" evidence="5">
    <location>
        <begin position="482"/>
        <end position="578"/>
    </location>
</feature>
<dbReference type="EMBL" id="JBHTCG010000051">
    <property type="protein sequence ID" value="MFC7388088.1"/>
    <property type="molecule type" value="Genomic_DNA"/>
</dbReference>
<comment type="pathway">
    <text evidence="1">Siderophore biosynthesis.</text>
</comment>
<comment type="similarity">
    <text evidence="2">Belongs to the IucA/IucC family.</text>
</comment>
<evidence type="ECO:0000256" key="1">
    <source>
        <dbReference type="ARBA" id="ARBA00004924"/>
    </source>
</evidence>
<dbReference type="Gene3D" id="1.10.510.40">
    <property type="match status" value="1"/>
</dbReference>
<dbReference type="RefSeq" id="WP_380832076.1">
    <property type="nucleotide sequence ID" value="NZ_JBHTCG010000051.1"/>
</dbReference>
<feature type="compositionally biased region" description="Basic and acidic residues" evidence="3">
    <location>
        <begin position="19"/>
        <end position="46"/>
    </location>
</feature>
<proteinExistence type="inferred from homology"/>
<gene>
    <name evidence="6" type="ORF">ACFQSB_38180</name>
</gene>
<evidence type="ECO:0000259" key="4">
    <source>
        <dbReference type="Pfam" id="PF04183"/>
    </source>
</evidence>
<evidence type="ECO:0000256" key="3">
    <source>
        <dbReference type="SAM" id="MobiDB-lite"/>
    </source>
</evidence>
<dbReference type="PANTHER" id="PTHR34384">
    <property type="entry name" value="L-2,3-DIAMINOPROPANOATE--CITRATE LIGASE"/>
    <property type="match status" value="1"/>
</dbReference>
<feature type="compositionally biased region" description="Low complexity" evidence="3">
    <location>
        <begin position="47"/>
        <end position="63"/>
    </location>
</feature>
<comment type="caution">
    <text evidence="6">The sequence shown here is derived from an EMBL/GenBank/DDBJ whole genome shotgun (WGS) entry which is preliminary data.</text>
</comment>
<protein>
    <submittedName>
        <fullName evidence="6">IucA/IucC family protein</fullName>
    </submittedName>
</protein>
<feature type="compositionally biased region" description="Basic and acidic residues" evidence="3">
    <location>
        <begin position="1"/>
        <end position="11"/>
    </location>
</feature>
<dbReference type="Pfam" id="PF04183">
    <property type="entry name" value="IucA_IucC"/>
    <property type="match status" value="1"/>
</dbReference>
<evidence type="ECO:0000259" key="5">
    <source>
        <dbReference type="Pfam" id="PF06276"/>
    </source>
</evidence>
<feature type="region of interest" description="Disordered" evidence="3">
    <location>
        <begin position="1"/>
        <end position="82"/>
    </location>
</feature>
<accession>A0ABW2PKK5</accession>
<reference evidence="7" key="1">
    <citation type="journal article" date="2019" name="Int. J. Syst. Evol. Microbiol.">
        <title>The Global Catalogue of Microorganisms (GCM) 10K type strain sequencing project: providing services to taxonomists for standard genome sequencing and annotation.</title>
        <authorList>
            <consortium name="The Broad Institute Genomics Platform"/>
            <consortium name="The Broad Institute Genome Sequencing Center for Infectious Disease"/>
            <person name="Wu L."/>
            <person name="Ma J."/>
        </authorList>
    </citation>
    <scope>NUCLEOTIDE SEQUENCE [LARGE SCALE GENOMIC DNA]</scope>
    <source>
        <strain evidence="7">CECT 7649</strain>
    </source>
</reference>
<organism evidence="6 7">
    <name type="scientific">Sphaerisporangium rhizosphaerae</name>
    <dbReference type="NCBI Taxonomy" id="2269375"/>
    <lineage>
        <taxon>Bacteria</taxon>
        <taxon>Bacillati</taxon>
        <taxon>Actinomycetota</taxon>
        <taxon>Actinomycetes</taxon>
        <taxon>Streptosporangiales</taxon>
        <taxon>Streptosporangiaceae</taxon>
        <taxon>Sphaerisporangium</taxon>
    </lineage>
</organism>
<dbReference type="Proteomes" id="UP001596496">
    <property type="component" value="Unassembled WGS sequence"/>
</dbReference>
<dbReference type="InterPro" id="IPR037455">
    <property type="entry name" value="LucA/IucC-like"/>
</dbReference>
<dbReference type="InterPro" id="IPR007310">
    <property type="entry name" value="Aerobactin_biosyn_IucA/IucC_N"/>
</dbReference>
<feature type="domain" description="Aerobactin siderophore biosynthesis IucA/IucC N-terminal" evidence="4">
    <location>
        <begin position="261"/>
        <end position="456"/>
    </location>
</feature>
<dbReference type="PANTHER" id="PTHR34384:SF5">
    <property type="entry name" value="L-2,3-DIAMINOPROPANOATE--CITRATE LIGASE"/>
    <property type="match status" value="1"/>
</dbReference>
<feature type="region of interest" description="Disordered" evidence="3">
    <location>
        <begin position="196"/>
        <end position="234"/>
    </location>
</feature>
<dbReference type="Pfam" id="PF06276">
    <property type="entry name" value="FhuF"/>
    <property type="match status" value="1"/>
</dbReference>
<dbReference type="InterPro" id="IPR022770">
    <property type="entry name" value="IucA/IucC-like_C"/>
</dbReference>
<evidence type="ECO:0000313" key="7">
    <source>
        <dbReference type="Proteomes" id="UP001596496"/>
    </source>
</evidence>
<evidence type="ECO:0000256" key="2">
    <source>
        <dbReference type="ARBA" id="ARBA00007832"/>
    </source>
</evidence>
<evidence type="ECO:0000313" key="6">
    <source>
        <dbReference type="EMBL" id="MFC7388088.1"/>
    </source>
</evidence>
<sequence>MTRATAEREETSSGLRPGEPSRDHRAPHGHGDHVGHVGHGGKDAQRGQDAQCGQDGAGAPDGADGPGRVRDAGPRGGGPREPYLAARVLDALVREDYGGLASRMTRTKDGVQLVLPSGRRVRLTPGHLYQDFKVARGQSLTLAEVLDALVQSAAPGDAEGVAAFAEECRAALRAYELHDPRRDEILARLRPVLPASAYDTRPPHRGTASPPTAQQDDAPPHPRAASPADAQRWVASSEHRPVLPAFVRFSGDEASLSRTVAYETLAAFADHPVYPTSRARLGLADDEVAAYAPEFAPSFPLRWAVVPVERVTRPAAMGALPAWWPARDAEHLRFPVHPLTVAAVRAIPGVLLLDEPYLAVRPTLSMRTVEVDPRTHLKLPLTTSTLGARNRRSIKPGTLEDGARAELLLREILRREDGLDVLVADEQTYAHAGHDHLGWMLRRLPPGEIVPVAALTAPFPGGGRVIDQLAARYRGGEVAALLADYLRVLFTWNVRLFVTYGVALEAHQQNLALVFDEDAGPGAAMRLLVKDDDGLLASPERLLAAGLEVPAFADPRMLNGDPHALADVFVTITLHLAAAAVAFGAGHGELVAPALESALAEYGGDPVARLLRARTLDAARLVGKSMVSAGTLVARSRIVSADINKHYGASGPNYLRHHLRREADH</sequence>
<name>A0ABW2PKK5_9ACTN</name>
<keyword evidence="7" id="KW-1185">Reference proteome</keyword>